<dbReference type="Pfam" id="PF01322">
    <property type="entry name" value="Cytochrom_C_2"/>
    <property type="match status" value="1"/>
</dbReference>
<accession>A0A849I3F1</accession>
<dbReference type="Gene3D" id="1.20.120.10">
    <property type="entry name" value="Cytochrome c/b562"/>
    <property type="match status" value="1"/>
</dbReference>
<evidence type="ECO:0000256" key="2">
    <source>
        <dbReference type="ARBA" id="ARBA00022617"/>
    </source>
</evidence>
<dbReference type="InterPro" id="IPR002321">
    <property type="entry name" value="Cyt_c_II"/>
</dbReference>
<evidence type="ECO:0000256" key="3">
    <source>
        <dbReference type="ARBA" id="ARBA00022723"/>
    </source>
</evidence>
<dbReference type="SUPFAM" id="SSF47175">
    <property type="entry name" value="Cytochromes"/>
    <property type="match status" value="1"/>
</dbReference>
<dbReference type="InterPro" id="IPR010980">
    <property type="entry name" value="Cyt_c/b562"/>
</dbReference>
<dbReference type="GO" id="GO:0042597">
    <property type="term" value="C:periplasmic space"/>
    <property type="evidence" value="ECO:0007669"/>
    <property type="project" value="InterPro"/>
</dbReference>
<keyword evidence="2 7" id="KW-0349">Heme</keyword>
<evidence type="ECO:0000256" key="7">
    <source>
        <dbReference type="PIRSR" id="PIRSR000027-2"/>
    </source>
</evidence>
<reference evidence="9 10" key="1">
    <citation type="submission" date="2020-04" db="EMBL/GenBank/DDBJ databases">
        <title>Enterovirga sp. isolate from soil.</title>
        <authorList>
            <person name="Chea S."/>
            <person name="Kim D.-U."/>
        </authorList>
    </citation>
    <scope>NUCLEOTIDE SEQUENCE [LARGE SCALE GENOMIC DNA]</scope>
    <source>
        <strain evidence="9 10">DB1703</strain>
    </source>
</reference>
<evidence type="ECO:0000313" key="9">
    <source>
        <dbReference type="EMBL" id="NNM71888.1"/>
    </source>
</evidence>
<dbReference type="GO" id="GO:0009055">
    <property type="term" value="F:electron transfer activity"/>
    <property type="evidence" value="ECO:0007669"/>
    <property type="project" value="InterPro"/>
</dbReference>
<keyword evidence="4" id="KW-0249">Electron transport</keyword>
<sequence>MLRSVLAVAALVAVTGAVVAQSDPIETRRNIMKGVGAATRTGTQMVKGEISFDLAKAQEVLKTYAAAADGFHNHFPPTAKTGGQTTAAPAIWENQADFRARFDAWAKDIQAAAAQTKDLDSFRAAFGNVTKACSSCHNTYRIKT</sequence>
<dbReference type="GO" id="GO:0005506">
    <property type="term" value="F:iron ion binding"/>
    <property type="evidence" value="ECO:0007669"/>
    <property type="project" value="InterPro"/>
</dbReference>
<evidence type="ECO:0000256" key="6">
    <source>
        <dbReference type="PIRSR" id="PIRSR000027-1"/>
    </source>
</evidence>
<keyword evidence="8" id="KW-0732">Signal</keyword>
<comment type="PTM">
    <text evidence="7">Binds 1 heme group per subunit.</text>
</comment>
<feature type="binding site" description="covalent" evidence="7">
    <location>
        <position position="136"/>
    </location>
    <ligand>
        <name>heme c</name>
        <dbReference type="ChEBI" id="CHEBI:61717"/>
    </ligand>
</feature>
<feature type="chain" id="PRO_5033013244" evidence="8">
    <location>
        <begin position="21"/>
        <end position="144"/>
    </location>
</feature>
<keyword evidence="1" id="KW-0813">Transport</keyword>
<dbReference type="AlphaFoldDB" id="A0A849I3F1"/>
<dbReference type="GO" id="GO:0022900">
    <property type="term" value="P:electron transport chain"/>
    <property type="evidence" value="ECO:0007669"/>
    <property type="project" value="InterPro"/>
</dbReference>
<evidence type="ECO:0000313" key="10">
    <source>
        <dbReference type="Proteomes" id="UP000564885"/>
    </source>
</evidence>
<evidence type="ECO:0000256" key="1">
    <source>
        <dbReference type="ARBA" id="ARBA00022448"/>
    </source>
</evidence>
<dbReference type="RefSeq" id="WP_171217417.1">
    <property type="nucleotide sequence ID" value="NZ_JABEPP010000002.1"/>
</dbReference>
<feature type="signal peptide" evidence="8">
    <location>
        <begin position="1"/>
        <end position="20"/>
    </location>
</feature>
<feature type="binding site" description="axial binding residue" evidence="6">
    <location>
        <position position="137"/>
    </location>
    <ligand>
        <name>heme c</name>
        <dbReference type="ChEBI" id="CHEBI:61717"/>
    </ligand>
    <ligandPart>
        <name>Fe</name>
        <dbReference type="ChEBI" id="CHEBI:18248"/>
    </ligandPart>
</feature>
<organism evidence="9 10">
    <name type="scientific">Enterovirga aerilata</name>
    <dbReference type="NCBI Taxonomy" id="2730920"/>
    <lineage>
        <taxon>Bacteria</taxon>
        <taxon>Pseudomonadati</taxon>
        <taxon>Pseudomonadota</taxon>
        <taxon>Alphaproteobacteria</taxon>
        <taxon>Hyphomicrobiales</taxon>
        <taxon>Methylobacteriaceae</taxon>
        <taxon>Enterovirga</taxon>
    </lineage>
</organism>
<keyword evidence="3 6" id="KW-0479">Metal-binding</keyword>
<evidence type="ECO:0000256" key="5">
    <source>
        <dbReference type="ARBA" id="ARBA00023004"/>
    </source>
</evidence>
<dbReference type="GO" id="GO:0020037">
    <property type="term" value="F:heme binding"/>
    <property type="evidence" value="ECO:0007669"/>
    <property type="project" value="InterPro"/>
</dbReference>
<dbReference type="InterPro" id="IPR012127">
    <property type="entry name" value="Cyt_c_prime"/>
</dbReference>
<feature type="binding site" description="covalent" evidence="7">
    <location>
        <position position="133"/>
    </location>
    <ligand>
        <name>heme c</name>
        <dbReference type="ChEBI" id="CHEBI:61717"/>
    </ligand>
</feature>
<dbReference type="PIRSF" id="PIRSF000027">
    <property type="entry name" value="Cytc_c_prime"/>
    <property type="match status" value="1"/>
</dbReference>
<dbReference type="PROSITE" id="PS51009">
    <property type="entry name" value="CYTCII"/>
    <property type="match status" value="1"/>
</dbReference>
<protein>
    <submittedName>
        <fullName evidence="9">Cytochrome c</fullName>
    </submittedName>
</protein>
<name>A0A849I3F1_9HYPH</name>
<keyword evidence="5 6" id="KW-0408">Iron</keyword>
<keyword evidence="10" id="KW-1185">Reference proteome</keyword>
<proteinExistence type="predicted"/>
<dbReference type="EMBL" id="JABEPP010000002">
    <property type="protein sequence ID" value="NNM71888.1"/>
    <property type="molecule type" value="Genomic_DNA"/>
</dbReference>
<dbReference type="Proteomes" id="UP000564885">
    <property type="component" value="Unassembled WGS sequence"/>
</dbReference>
<gene>
    <name evidence="9" type="ORF">HJG44_05685</name>
</gene>
<evidence type="ECO:0000256" key="8">
    <source>
        <dbReference type="SAM" id="SignalP"/>
    </source>
</evidence>
<comment type="caution">
    <text evidence="9">The sequence shown here is derived from an EMBL/GenBank/DDBJ whole genome shotgun (WGS) entry which is preliminary data.</text>
</comment>
<evidence type="ECO:0000256" key="4">
    <source>
        <dbReference type="ARBA" id="ARBA00022982"/>
    </source>
</evidence>